<keyword evidence="4" id="KW-1185">Reference proteome</keyword>
<name>A0A5N6YY03_9EURO</name>
<dbReference type="PROSITE" id="PS50935">
    <property type="entry name" value="SSB"/>
    <property type="match status" value="1"/>
</dbReference>
<dbReference type="NCBIfam" id="TIGR00621">
    <property type="entry name" value="ssb"/>
    <property type="match status" value="1"/>
</dbReference>
<proteinExistence type="predicted"/>
<dbReference type="GO" id="GO:0006264">
    <property type="term" value="P:mitochondrial DNA replication"/>
    <property type="evidence" value="ECO:0007669"/>
    <property type="project" value="TreeGrafter"/>
</dbReference>
<dbReference type="InterPro" id="IPR011344">
    <property type="entry name" value="ssDNA-bd"/>
</dbReference>
<evidence type="ECO:0000256" key="2">
    <source>
        <dbReference type="PROSITE-ProRule" id="PRU00252"/>
    </source>
</evidence>
<evidence type="ECO:0000313" key="3">
    <source>
        <dbReference type="EMBL" id="KAE8349823.1"/>
    </source>
</evidence>
<dbReference type="CDD" id="cd04496">
    <property type="entry name" value="SSB_OBF"/>
    <property type="match status" value="1"/>
</dbReference>
<reference evidence="4" key="1">
    <citation type="submission" date="2019-04" db="EMBL/GenBank/DDBJ databases">
        <title>Friends and foes A comparative genomics studyof 23 Aspergillus species from section Flavi.</title>
        <authorList>
            <consortium name="DOE Joint Genome Institute"/>
            <person name="Kjaerbolling I."/>
            <person name="Vesth T."/>
            <person name="Frisvad J.C."/>
            <person name="Nybo J.L."/>
            <person name="Theobald S."/>
            <person name="Kildgaard S."/>
            <person name="Isbrandt T."/>
            <person name="Kuo A."/>
            <person name="Sato A."/>
            <person name="Lyhne E.K."/>
            <person name="Kogle M.E."/>
            <person name="Wiebenga A."/>
            <person name="Kun R.S."/>
            <person name="Lubbers R.J."/>
            <person name="Makela M.R."/>
            <person name="Barry K."/>
            <person name="Chovatia M."/>
            <person name="Clum A."/>
            <person name="Daum C."/>
            <person name="Haridas S."/>
            <person name="He G."/>
            <person name="LaButti K."/>
            <person name="Lipzen A."/>
            <person name="Mondo S."/>
            <person name="Riley R."/>
            <person name="Salamov A."/>
            <person name="Simmons B.A."/>
            <person name="Magnuson J.K."/>
            <person name="Henrissat B."/>
            <person name="Mortensen U.H."/>
            <person name="Larsen T.O."/>
            <person name="Devries R.P."/>
            <person name="Grigoriev I.V."/>
            <person name="Machida M."/>
            <person name="Baker S.E."/>
            <person name="Andersen M.R."/>
        </authorList>
    </citation>
    <scope>NUCLEOTIDE SEQUENCE [LARGE SCALE GENOMIC DNA]</scope>
    <source>
        <strain evidence="4">CBS 553.77</strain>
    </source>
</reference>
<dbReference type="Gene3D" id="2.40.50.140">
    <property type="entry name" value="Nucleic acid-binding proteins"/>
    <property type="match status" value="1"/>
</dbReference>
<dbReference type="OrthoDB" id="1078367at2759"/>
<dbReference type="SUPFAM" id="SSF50249">
    <property type="entry name" value="Nucleic acid-binding proteins"/>
    <property type="match status" value="1"/>
</dbReference>
<dbReference type="PANTHER" id="PTHR10302:SF0">
    <property type="entry name" value="SINGLE-STRANDED DNA-BINDING PROTEIN, MITOCHONDRIAL"/>
    <property type="match status" value="1"/>
</dbReference>
<dbReference type="InterPro" id="IPR012340">
    <property type="entry name" value="NA-bd_OB-fold"/>
</dbReference>
<dbReference type="EMBL" id="ML739270">
    <property type="protein sequence ID" value="KAE8349823.1"/>
    <property type="molecule type" value="Genomic_DNA"/>
</dbReference>
<dbReference type="Pfam" id="PF00436">
    <property type="entry name" value="SSB"/>
    <property type="match status" value="1"/>
</dbReference>
<dbReference type="GO" id="GO:0042645">
    <property type="term" value="C:mitochondrial nucleoid"/>
    <property type="evidence" value="ECO:0007669"/>
    <property type="project" value="TreeGrafter"/>
</dbReference>
<accession>A0A5N6YY03</accession>
<evidence type="ECO:0008006" key="5">
    <source>
        <dbReference type="Google" id="ProtNLM"/>
    </source>
</evidence>
<dbReference type="PANTHER" id="PTHR10302">
    <property type="entry name" value="SINGLE-STRANDED DNA-BINDING PROTEIN"/>
    <property type="match status" value="1"/>
</dbReference>
<evidence type="ECO:0000256" key="1">
    <source>
        <dbReference type="ARBA" id="ARBA00023125"/>
    </source>
</evidence>
<evidence type="ECO:0000313" key="4">
    <source>
        <dbReference type="Proteomes" id="UP000327118"/>
    </source>
</evidence>
<dbReference type="GO" id="GO:0003697">
    <property type="term" value="F:single-stranded DNA binding"/>
    <property type="evidence" value="ECO:0007669"/>
    <property type="project" value="InterPro"/>
</dbReference>
<keyword evidence="1 2" id="KW-0238">DNA-binding</keyword>
<dbReference type="InterPro" id="IPR000424">
    <property type="entry name" value="Primosome_PriB/ssb"/>
</dbReference>
<organism evidence="3 4">
    <name type="scientific">Aspergillus coremiiformis</name>
    <dbReference type="NCBI Taxonomy" id="138285"/>
    <lineage>
        <taxon>Eukaryota</taxon>
        <taxon>Fungi</taxon>
        <taxon>Dikarya</taxon>
        <taxon>Ascomycota</taxon>
        <taxon>Pezizomycotina</taxon>
        <taxon>Eurotiomycetes</taxon>
        <taxon>Eurotiomycetidae</taxon>
        <taxon>Eurotiales</taxon>
        <taxon>Aspergillaceae</taxon>
        <taxon>Aspergillus</taxon>
        <taxon>Aspergillus subgen. Circumdati</taxon>
    </lineage>
</organism>
<protein>
    <recommendedName>
        <fullName evidence="5">SsDNA binding protein</fullName>
    </recommendedName>
</protein>
<dbReference type="AlphaFoldDB" id="A0A5N6YY03"/>
<sequence length="144" mass="15761">MSAFTSSLRPLMSAAPRGALSARSFSSSSSRSLARMIVTGRLAATPELQATSSGQDIIRYTVATSTGTRDNQKTSWFRIASFDQGPQRDFLLNLQKGTLVLIEGNASLREWEDAEGKKQNTLNIVQRSIEVLKRPNIPTENESA</sequence>
<dbReference type="Proteomes" id="UP000327118">
    <property type="component" value="Unassembled WGS sequence"/>
</dbReference>
<gene>
    <name evidence="3" type="ORF">BDV28DRAFT_140380</name>
</gene>